<organism evidence="2 3">
    <name type="scientific">Congregibacter litoralis KT71</name>
    <dbReference type="NCBI Taxonomy" id="314285"/>
    <lineage>
        <taxon>Bacteria</taxon>
        <taxon>Pseudomonadati</taxon>
        <taxon>Pseudomonadota</taxon>
        <taxon>Gammaproteobacteria</taxon>
        <taxon>Cellvibrionales</taxon>
        <taxon>Halieaceae</taxon>
        <taxon>Congregibacter</taxon>
    </lineage>
</organism>
<gene>
    <name evidence="2" type="ORF">KT71_08897</name>
</gene>
<reference evidence="2 3" key="1">
    <citation type="journal article" date="2007" name="Proc. Natl. Acad. Sci. U.S.A.">
        <title>Characterization of a marine gammaproteobacterium capable of aerobic anoxygenic photosynthesis.</title>
        <authorList>
            <person name="Fuchs B.M."/>
            <person name="Spring S."/>
            <person name="Teeling H."/>
            <person name="Quast C."/>
            <person name="Wulf J."/>
            <person name="Schattenhofer M."/>
            <person name="Yan S."/>
            <person name="Ferriera S."/>
            <person name="Johnson J."/>
            <person name="Glockner F.O."/>
            <person name="Amann R."/>
        </authorList>
    </citation>
    <scope>NUCLEOTIDE SEQUENCE [LARGE SCALE GENOMIC DNA]</scope>
    <source>
        <strain evidence="2">KT71</strain>
    </source>
</reference>
<feature type="signal peptide" evidence="1">
    <location>
        <begin position="1"/>
        <end position="18"/>
    </location>
</feature>
<feature type="chain" id="PRO_5002664108" evidence="1">
    <location>
        <begin position="19"/>
        <end position="75"/>
    </location>
</feature>
<proteinExistence type="predicted"/>
<dbReference type="EMBL" id="AAOA02000003">
    <property type="protein sequence ID" value="EAQ98731.1"/>
    <property type="molecule type" value="Genomic_DNA"/>
</dbReference>
<dbReference type="HOGENOM" id="CLU_2664798_0_0_6"/>
<comment type="caution">
    <text evidence="2">The sequence shown here is derived from an EMBL/GenBank/DDBJ whole genome shotgun (WGS) entry which is preliminary data.</text>
</comment>
<evidence type="ECO:0000313" key="2">
    <source>
        <dbReference type="EMBL" id="EAQ98731.1"/>
    </source>
</evidence>
<keyword evidence="1" id="KW-0732">Signal</keyword>
<sequence>MRVIVSCLLVLLPIAGQAADELEGLAGDSEKAVYCLYTNTVSMQLQGALMTDASKASEMMRTAGRWQTVIGGAGR</sequence>
<evidence type="ECO:0000313" key="3">
    <source>
        <dbReference type="Proteomes" id="UP000019205"/>
    </source>
</evidence>
<evidence type="ECO:0000256" key="1">
    <source>
        <dbReference type="SAM" id="SignalP"/>
    </source>
</evidence>
<keyword evidence="3" id="KW-1185">Reference proteome</keyword>
<reference evidence="2 3" key="2">
    <citation type="journal article" date="2009" name="PLoS ONE">
        <title>The photosynthetic apparatus and its regulation in the aerobic gammaproteobacterium Congregibacter litoralis gen. nov., sp. nov.</title>
        <authorList>
            <person name="Spring S."/>
            <person name="Lunsdorf H."/>
            <person name="Fuchs B.M."/>
            <person name="Tindall B.J."/>
        </authorList>
    </citation>
    <scope>NUCLEOTIDE SEQUENCE [LARGE SCALE GENOMIC DNA]</scope>
    <source>
        <strain evidence="2">KT71</strain>
    </source>
</reference>
<dbReference type="Proteomes" id="UP000019205">
    <property type="component" value="Chromosome"/>
</dbReference>
<accession>A4A4L0</accession>
<protein>
    <submittedName>
        <fullName evidence="2">Uncharacterized protein</fullName>
    </submittedName>
</protein>
<dbReference type="AlphaFoldDB" id="A4A4L0"/>
<name>A4A4L0_9GAMM</name>
<dbReference type="RefSeq" id="WP_008294209.1">
    <property type="nucleotide sequence ID" value="NZ_CM002299.1"/>
</dbReference>